<feature type="chain" id="PRO_5006869293" description="ZP domain-containing protein" evidence="3">
    <location>
        <begin position="23"/>
        <end position="535"/>
    </location>
</feature>
<organism evidence="5 6">
    <name type="scientific">Trichinella murrelli</name>
    <dbReference type="NCBI Taxonomy" id="144512"/>
    <lineage>
        <taxon>Eukaryota</taxon>
        <taxon>Metazoa</taxon>
        <taxon>Ecdysozoa</taxon>
        <taxon>Nematoda</taxon>
        <taxon>Enoplea</taxon>
        <taxon>Dorylaimia</taxon>
        <taxon>Trichinellida</taxon>
        <taxon>Trichinellidae</taxon>
        <taxon>Trichinella</taxon>
    </lineage>
</organism>
<keyword evidence="2" id="KW-0812">Transmembrane</keyword>
<name>A0A0V0TLH5_9BILA</name>
<dbReference type="EMBL" id="JYDJ01000220">
    <property type="protein sequence ID" value="KRX39835.1"/>
    <property type="molecule type" value="Genomic_DNA"/>
</dbReference>
<feature type="transmembrane region" description="Helical" evidence="2">
    <location>
        <begin position="318"/>
        <end position="342"/>
    </location>
</feature>
<dbReference type="PANTHER" id="PTHR46560:SF5">
    <property type="entry name" value="CYPHER, ISOFORM B"/>
    <property type="match status" value="1"/>
</dbReference>
<evidence type="ECO:0000256" key="1">
    <source>
        <dbReference type="SAM" id="MobiDB-lite"/>
    </source>
</evidence>
<dbReference type="InterPro" id="IPR001507">
    <property type="entry name" value="ZP_dom"/>
</dbReference>
<keyword evidence="2" id="KW-0472">Membrane</keyword>
<sequence length="535" mass="59830">MNYFGFVLPLLTIRLLLHACLGFFEIFPTNASYQYVKVRCETSSVDIQIFVGPQFAGLIYAGTGDSLPKQDCLASRSSKEHFTLNIALSDDDDDDDSDDHACGIVSDDLHYETVIFVQKFAAVETVEDTFYSIRCPKSCSNVANSSDVVSPLPIPDFRLQLESIEDGLIKVTDNKEHSIVALYSRGISVELKRCVAQSRDDLMRNNILLIDDFGCSLNSSRMGEFRFDRRNGFAESTFHPFKLNSTNTYMLQCEASASENENDFSSLICLQENRFEDIQLDAECAFTVAGLLMSLVQEQNPQLSVATMDNCIWNSDNWITIMLNIGFAILLVGVVIVWSIFASKAKNLYLAKQNSKADSPNRCPKISPSVPLTLDSMGNCCEPENHSPERTISDRSAQQQNSSSGVYSLPSQMVSPTTNSSFNNNKSVAIMKQPCQQEPSIQDSAIYQVAQLIPTLRKVNVSVDKGKLTTLRRIKAARWQSSQLTSGRGGQEEEEEEEENAYEVPDQIHKPEVLPPKRKYYFNQIDNTTPTFSIK</sequence>
<feature type="signal peptide" evidence="3">
    <location>
        <begin position="1"/>
        <end position="22"/>
    </location>
</feature>
<feature type="compositionally biased region" description="Basic and acidic residues" evidence="1">
    <location>
        <begin position="383"/>
        <end position="393"/>
    </location>
</feature>
<accession>A0A0V0TLH5</accession>
<dbReference type="PANTHER" id="PTHR46560">
    <property type="entry name" value="CYPHER, ISOFORM B"/>
    <property type="match status" value="1"/>
</dbReference>
<protein>
    <recommendedName>
        <fullName evidence="4">ZP domain-containing protein</fullName>
    </recommendedName>
</protein>
<keyword evidence="6" id="KW-1185">Reference proteome</keyword>
<feature type="compositionally biased region" description="Polar residues" evidence="1">
    <location>
        <begin position="394"/>
        <end position="420"/>
    </location>
</feature>
<feature type="region of interest" description="Disordered" evidence="1">
    <location>
        <begin position="377"/>
        <end position="420"/>
    </location>
</feature>
<keyword evidence="2" id="KW-1133">Transmembrane helix</keyword>
<evidence type="ECO:0000256" key="2">
    <source>
        <dbReference type="SAM" id="Phobius"/>
    </source>
</evidence>
<comment type="caution">
    <text evidence="5">The sequence shown here is derived from an EMBL/GenBank/DDBJ whole genome shotgun (WGS) entry which is preliminary data.</text>
</comment>
<proteinExistence type="predicted"/>
<feature type="region of interest" description="Disordered" evidence="1">
    <location>
        <begin position="479"/>
        <end position="510"/>
    </location>
</feature>
<evidence type="ECO:0000313" key="6">
    <source>
        <dbReference type="Proteomes" id="UP000055048"/>
    </source>
</evidence>
<evidence type="ECO:0000256" key="3">
    <source>
        <dbReference type="SAM" id="SignalP"/>
    </source>
</evidence>
<dbReference type="AlphaFoldDB" id="A0A0V0TLH5"/>
<feature type="compositionally biased region" description="Acidic residues" evidence="1">
    <location>
        <begin position="492"/>
        <end position="501"/>
    </location>
</feature>
<dbReference type="PROSITE" id="PS51034">
    <property type="entry name" value="ZP_2"/>
    <property type="match status" value="1"/>
</dbReference>
<gene>
    <name evidence="5" type="ORF">T05_7552</name>
</gene>
<reference evidence="5 6" key="1">
    <citation type="submission" date="2015-01" db="EMBL/GenBank/DDBJ databases">
        <title>Evolution of Trichinella species and genotypes.</title>
        <authorList>
            <person name="Korhonen P.K."/>
            <person name="Edoardo P."/>
            <person name="Giuseppe L.R."/>
            <person name="Gasser R.B."/>
        </authorList>
    </citation>
    <scope>NUCLEOTIDE SEQUENCE [LARGE SCALE GENOMIC DNA]</scope>
    <source>
        <strain evidence="5">ISS417</strain>
    </source>
</reference>
<evidence type="ECO:0000259" key="4">
    <source>
        <dbReference type="PROSITE" id="PS51034"/>
    </source>
</evidence>
<feature type="domain" description="ZP" evidence="4">
    <location>
        <begin position="39"/>
        <end position="276"/>
    </location>
</feature>
<evidence type="ECO:0000313" key="5">
    <source>
        <dbReference type="EMBL" id="KRX39835.1"/>
    </source>
</evidence>
<dbReference type="Proteomes" id="UP000055048">
    <property type="component" value="Unassembled WGS sequence"/>
</dbReference>
<keyword evidence="3" id="KW-0732">Signal</keyword>